<dbReference type="SUPFAM" id="SSF53067">
    <property type="entry name" value="Actin-like ATPase domain"/>
    <property type="match status" value="2"/>
</dbReference>
<dbReference type="PANTHER" id="PTHR32432">
    <property type="entry name" value="CELL DIVISION PROTEIN FTSA-RELATED"/>
    <property type="match status" value="1"/>
</dbReference>
<evidence type="ECO:0000313" key="10">
    <source>
        <dbReference type="Proteomes" id="UP000177821"/>
    </source>
</evidence>
<keyword evidence="1 5" id="KW-1003">Cell membrane</keyword>
<dbReference type="Gene3D" id="3.30.420.40">
    <property type="match status" value="2"/>
</dbReference>
<dbReference type="Pfam" id="PF14450">
    <property type="entry name" value="FtsA"/>
    <property type="match status" value="2"/>
</dbReference>
<evidence type="ECO:0000256" key="1">
    <source>
        <dbReference type="ARBA" id="ARBA00022475"/>
    </source>
</evidence>
<evidence type="ECO:0000256" key="2">
    <source>
        <dbReference type="ARBA" id="ARBA00022618"/>
    </source>
</evidence>
<name>A0A1G1WQZ7_9BACT</name>
<evidence type="ECO:0000256" key="3">
    <source>
        <dbReference type="ARBA" id="ARBA00023136"/>
    </source>
</evidence>
<keyword evidence="4 5" id="KW-0131">Cell cycle</keyword>
<dbReference type="GO" id="GO:0043093">
    <property type="term" value="P:FtsZ-dependent cytokinesis"/>
    <property type="evidence" value="ECO:0007669"/>
    <property type="project" value="UniProtKB-UniRule"/>
</dbReference>
<accession>A0A1G1WQZ7</accession>
<organism evidence="9 10">
    <name type="scientific">Candidatus Woykebacteria bacterium RIFCSPHIGHO2_02_FULL_43_16b</name>
    <dbReference type="NCBI Taxonomy" id="1802601"/>
    <lineage>
        <taxon>Bacteria</taxon>
        <taxon>Candidatus Woykeibacteriota</taxon>
    </lineage>
</organism>
<dbReference type="GO" id="GO:0009898">
    <property type="term" value="C:cytoplasmic side of plasma membrane"/>
    <property type="evidence" value="ECO:0007669"/>
    <property type="project" value="UniProtKB-UniRule"/>
</dbReference>
<comment type="similarity">
    <text evidence="5 6">Belongs to the FtsA/MreB family.</text>
</comment>
<feature type="region of interest" description="Disordered" evidence="7">
    <location>
        <begin position="271"/>
        <end position="292"/>
    </location>
</feature>
<comment type="subcellular location">
    <subcellularLocation>
        <location evidence="5">Cell membrane</location>
        <topology evidence="5">Peripheral membrane protein</topology>
        <orientation evidence="5">Cytoplasmic side</orientation>
    </subcellularLocation>
    <text evidence="5">Localizes to the Z ring in an FtsZ-dependent manner. Targeted to the membrane through a conserved C-terminal amphipathic helix.</text>
</comment>
<evidence type="ECO:0000313" key="9">
    <source>
        <dbReference type="EMBL" id="OGY30143.1"/>
    </source>
</evidence>
<dbReference type="AlphaFoldDB" id="A0A1G1WQZ7"/>
<gene>
    <name evidence="5" type="primary">ftsA</name>
    <name evidence="9" type="ORF">A3J50_04235</name>
</gene>
<dbReference type="Gene3D" id="3.30.1490.110">
    <property type="match status" value="1"/>
</dbReference>
<keyword evidence="3 5" id="KW-0472">Membrane</keyword>
<dbReference type="InterPro" id="IPR050696">
    <property type="entry name" value="FtsA/MreB"/>
</dbReference>
<evidence type="ECO:0000259" key="8">
    <source>
        <dbReference type="SMART" id="SM00842"/>
    </source>
</evidence>
<dbReference type="InterPro" id="IPR043129">
    <property type="entry name" value="ATPase_NBD"/>
</dbReference>
<evidence type="ECO:0000256" key="5">
    <source>
        <dbReference type="HAMAP-Rule" id="MF_02033"/>
    </source>
</evidence>
<dbReference type="Proteomes" id="UP000177821">
    <property type="component" value="Unassembled WGS sequence"/>
</dbReference>
<dbReference type="InterPro" id="IPR020823">
    <property type="entry name" value="Cell_div_FtsA"/>
</dbReference>
<sequence length="434" mass="45840">MHLAKEKTVVGIDIGSSKITTLIATATKKGPLTVVGVSSVPSRGIKKGQVVDIDESVSAISSSVEAAERMAGHNVTHSLITVGGSHISSLNSRGVVAVAGGENEISSDDVRRVTEAARAISIPSSREIIHVIPRDFIVDSQEGIKDPVGMTGVRLEVETHIISGASTSMRNLVKCIQQVGVDVEDIVFSGIASAESVLSDTEKELGVALVDIGGGTTSVCLFVEGSVAHSVVLPVGGKNITNDIAIGLRCSLESAEAIKMHLSKKAKKTVLPDKDEEEHLKRGEVKDKRDESIDTSKIGVSEELGVISRKTLVEGIIKPRLTEIFTLIGMEIKRSGYAGLLPAGLVITGGAAETVNMNEVGKDVLRMPIRVATPSGLVGLIDEVSTPGYSSVTGLLRYSQNYSDSSENMLPLGKGFEMRGIINKAIEWLKSFLP</sequence>
<dbReference type="SMART" id="SM00842">
    <property type="entry name" value="FtsA"/>
    <property type="match status" value="1"/>
</dbReference>
<dbReference type="PIRSF" id="PIRSF003101">
    <property type="entry name" value="FtsA"/>
    <property type="match status" value="1"/>
</dbReference>
<dbReference type="HAMAP" id="MF_02033">
    <property type="entry name" value="FtsA"/>
    <property type="match status" value="1"/>
</dbReference>
<evidence type="ECO:0000256" key="6">
    <source>
        <dbReference type="PIRNR" id="PIRNR003101"/>
    </source>
</evidence>
<evidence type="ECO:0000256" key="4">
    <source>
        <dbReference type="ARBA" id="ARBA00023306"/>
    </source>
</evidence>
<dbReference type="EMBL" id="MHCX01000007">
    <property type="protein sequence ID" value="OGY30143.1"/>
    <property type="molecule type" value="Genomic_DNA"/>
</dbReference>
<proteinExistence type="inferred from homology"/>
<comment type="caution">
    <text evidence="9">The sequence shown here is derived from an EMBL/GenBank/DDBJ whole genome shotgun (WGS) entry which is preliminary data.</text>
</comment>
<dbReference type="GO" id="GO:0032153">
    <property type="term" value="C:cell division site"/>
    <property type="evidence" value="ECO:0007669"/>
    <property type="project" value="UniProtKB-UniRule"/>
</dbReference>
<dbReference type="NCBIfam" id="TIGR01174">
    <property type="entry name" value="ftsA"/>
    <property type="match status" value="1"/>
</dbReference>
<comment type="subunit">
    <text evidence="5">Self-interacts. Interacts with FtsZ.</text>
</comment>
<dbReference type="PANTHER" id="PTHR32432:SF4">
    <property type="entry name" value="CELL DIVISION PROTEIN FTSA"/>
    <property type="match status" value="1"/>
</dbReference>
<feature type="domain" description="SHS2" evidence="8">
    <location>
        <begin position="9"/>
        <end position="197"/>
    </location>
</feature>
<protein>
    <recommendedName>
        <fullName evidence="5 6">Cell division protein FtsA</fullName>
    </recommendedName>
</protein>
<dbReference type="InterPro" id="IPR003494">
    <property type="entry name" value="SHS2_FtsA"/>
</dbReference>
<dbReference type="Pfam" id="PF02491">
    <property type="entry name" value="SHS2_FTSA"/>
    <property type="match status" value="1"/>
</dbReference>
<evidence type="ECO:0000256" key="7">
    <source>
        <dbReference type="SAM" id="MobiDB-lite"/>
    </source>
</evidence>
<comment type="function">
    <text evidence="5 6">Cell division protein that is involved in the assembly of the Z ring. May serve as a membrane anchor for the Z ring.</text>
</comment>
<dbReference type="CDD" id="cd24048">
    <property type="entry name" value="ASKHA_NBD_FtsA"/>
    <property type="match status" value="1"/>
</dbReference>
<reference evidence="9 10" key="1">
    <citation type="journal article" date="2016" name="Nat. Commun.">
        <title>Thousands of microbial genomes shed light on interconnected biogeochemical processes in an aquifer system.</title>
        <authorList>
            <person name="Anantharaman K."/>
            <person name="Brown C.T."/>
            <person name="Hug L.A."/>
            <person name="Sharon I."/>
            <person name="Castelle C.J."/>
            <person name="Probst A.J."/>
            <person name="Thomas B.C."/>
            <person name="Singh A."/>
            <person name="Wilkins M.J."/>
            <person name="Karaoz U."/>
            <person name="Brodie E.L."/>
            <person name="Williams K.H."/>
            <person name="Hubbard S.S."/>
            <person name="Banfield J.F."/>
        </authorList>
    </citation>
    <scope>NUCLEOTIDE SEQUENCE [LARGE SCALE GENOMIC DNA]</scope>
</reference>
<keyword evidence="2 5" id="KW-0132">Cell division</keyword>